<proteinExistence type="inferred from homology"/>
<keyword evidence="2 7" id="KW-0408">Iron</keyword>
<dbReference type="Gene3D" id="3.40.50.1400">
    <property type="match status" value="2"/>
</dbReference>
<name>A0A1I2YQJ9_9BACT</name>
<dbReference type="NCBIfam" id="TIGR00109">
    <property type="entry name" value="hemH"/>
    <property type="match status" value="1"/>
</dbReference>
<comment type="catalytic activity">
    <reaction evidence="7">
        <text>heme b + 2 H(+) = protoporphyrin IX + Fe(2+)</text>
        <dbReference type="Rhea" id="RHEA:22584"/>
        <dbReference type="ChEBI" id="CHEBI:15378"/>
        <dbReference type="ChEBI" id="CHEBI:29033"/>
        <dbReference type="ChEBI" id="CHEBI:57306"/>
        <dbReference type="ChEBI" id="CHEBI:60344"/>
        <dbReference type="EC" id="4.98.1.1"/>
    </reaction>
</comment>
<evidence type="ECO:0000256" key="1">
    <source>
        <dbReference type="ARBA" id="ARBA00007718"/>
    </source>
</evidence>
<comment type="function">
    <text evidence="7">Catalyzes the ferrous insertion into protoporphyrin IX.</text>
</comment>
<accession>A0A1I2YQJ9</accession>
<dbReference type="SUPFAM" id="SSF53800">
    <property type="entry name" value="Chelatase"/>
    <property type="match status" value="1"/>
</dbReference>
<evidence type="ECO:0000256" key="3">
    <source>
        <dbReference type="ARBA" id="ARBA00023133"/>
    </source>
</evidence>
<comment type="similarity">
    <text evidence="1 7 8">Belongs to the ferrochelatase family.</text>
</comment>
<evidence type="ECO:0000256" key="7">
    <source>
        <dbReference type="HAMAP-Rule" id="MF_00323"/>
    </source>
</evidence>
<dbReference type="PANTHER" id="PTHR11108">
    <property type="entry name" value="FERROCHELATASE"/>
    <property type="match status" value="1"/>
</dbReference>
<dbReference type="CDD" id="cd00419">
    <property type="entry name" value="Ferrochelatase_C"/>
    <property type="match status" value="1"/>
</dbReference>
<evidence type="ECO:0000256" key="2">
    <source>
        <dbReference type="ARBA" id="ARBA00023004"/>
    </source>
</evidence>
<dbReference type="GO" id="GO:0005737">
    <property type="term" value="C:cytoplasm"/>
    <property type="evidence" value="ECO:0007669"/>
    <property type="project" value="UniProtKB-SubCell"/>
</dbReference>
<dbReference type="EMBL" id="FOOT01000009">
    <property type="protein sequence ID" value="SFH27942.1"/>
    <property type="molecule type" value="Genomic_DNA"/>
</dbReference>
<dbReference type="CDD" id="cd03411">
    <property type="entry name" value="Ferrochelatase_N"/>
    <property type="match status" value="1"/>
</dbReference>
<evidence type="ECO:0000313" key="9">
    <source>
        <dbReference type="EMBL" id="SFH27942.1"/>
    </source>
</evidence>
<dbReference type="EC" id="4.98.1.1" evidence="7"/>
<evidence type="ECO:0000256" key="4">
    <source>
        <dbReference type="ARBA" id="ARBA00023239"/>
    </source>
</evidence>
<sequence>MSKKAIGKIGVLLVNLGTPDTPQTPDVRKYLREFLLDKRVMDINPVGRYALVNGIIAPFRAPKSAKVYQQLWTDRGSPLMFHGRDLQAKLQTALGKDYHVAFGMRYQSPSINSALEELREQSVDRIIVVPLFPQYAAATTGSVHDKIMEIVRDWWIIPSINFISSYCDDPGFIKAFAELGKKYMAEDEYDHVVFSYHGVPERQVLKGSDHGYCKLGSCCNSYNKRNKYCYRASCFVTSRLLAAELGLREDQYTVAFQSRLLSDPWLQPYTDDLLKTMPAKGIKKVLAFSPAFVADCLETTIEVGEEFKEMFEHAGGEKWQLVESLNSNDSWIEALKDIVLEN</sequence>
<dbReference type="Pfam" id="PF00762">
    <property type="entry name" value="Ferrochelatase"/>
    <property type="match status" value="1"/>
</dbReference>
<evidence type="ECO:0000256" key="8">
    <source>
        <dbReference type="RuleBase" id="RU004185"/>
    </source>
</evidence>
<evidence type="ECO:0000313" key="10">
    <source>
        <dbReference type="Proteomes" id="UP000198724"/>
    </source>
</evidence>
<keyword evidence="4 7" id="KW-0456">Lyase</keyword>
<comment type="pathway">
    <text evidence="7">Porphyrin-containing compound metabolism; protoheme biosynthesis; protoheme from protoporphyrin-IX: step 1/1.</text>
</comment>
<dbReference type="UniPathway" id="UPA00252">
    <property type="reaction ID" value="UER00325"/>
</dbReference>
<organism evidence="9 10">
    <name type="scientific">Pontibacter chinhatensis</name>
    <dbReference type="NCBI Taxonomy" id="1436961"/>
    <lineage>
        <taxon>Bacteria</taxon>
        <taxon>Pseudomonadati</taxon>
        <taxon>Bacteroidota</taxon>
        <taxon>Cytophagia</taxon>
        <taxon>Cytophagales</taxon>
        <taxon>Hymenobacteraceae</taxon>
        <taxon>Pontibacter</taxon>
    </lineage>
</organism>
<keyword evidence="7" id="KW-0963">Cytoplasm</keyword>
<dbReference type="Proteomes" id="UP000198724">
    <property type="component" value="Unassembled WGS sequence"/>
</dbReference>
<keyword evidence="10" id="KW-1185">Reference proteome</keyword>
<evidence type="ECO:0000256" key="5">
    <source>
        <dbReference type="ARBA" id="ARBA00023244"/>
    </source>
</evidence>
<dbReference type="OrthoDB" id="9809741at2"/>
<dbReference type="GO" id="GO:0004325">
    <property type="term" value="F:ferrochelatase activity"/>
    <property type="evidence" value="ECO:0007669"/>
    <property type="project" value="UniProtKB-UniRule"/>
</dbReference>
<dbReference type="GO" id="GO:0006783">
    <property type="term" value="P:heme biosynthetic process"/>
    <property type="evidence" value="ECO:0007669"/>
    <property type="project" value="UniProtKB-UniRule"/>
</dbReference>
<keyword evidence="5 7" id="KW-0627">Porphyrin biosynthesis</keyword>
<dbReference type="InterPro" id="IPR001015">
    <property type="entry name" value="Ferrochelatase"/>
</dbReference>
<keyword evidence="7" id="KW-0479">Metal-binding</keyword>
<reference evidence="10" key="1">
    <citation type="submission" date="2016-10" db="EMBL/GenBank/DDBJ databases">
        <authorList>
            <person name="Varghese N."/>
            <person name="Submissions S."/>
        </authorList>
    </citation>
    <scope>NUCLEOTIDE SEQUENCE [LARGE SCALE GENOMIC DNA]</scope>
    <source>
        <strain evidence="10">LP51</strain>
    </source>
</reference>
<dbReference type="HAMAP" id="MF_00323">
    <property type="entry name" value="Ferrochelatase"/>
    <property type="match status" value="1"/>
</dbReference>
<feature type="binding site" evidence="7">
    <location>
        <position position="298"/>
    </location>
    <ligand>
        <name>Fe(2+)</name>
        <dbReference type="ChEBI" id="CHEBI:29033"/>
    </ligand>
</feature>
<dbReference type="InterPro" id="IPR033644">
    <property type="entry name" value="Ferrochelatase_C"/>
</dbReference>
<dbReference type="InterPro" id="IPR033659">
    <property type="entry name" value="Ferrochelatase_N"/>
</dbReference>
<gene>
    <name evidence="7" type="primary">hemH</name>
    <name evidence="9" type="ORF">SAMN05421739_10976</name>
</gene>
<protein>
    <recommendedName>
        <fullName evidence="7">Ferrochelatase</fullName>
        <ecNumber evidence="7">4.98.1.1</ecNumber>
    </recommendedName>
    <alternativeName>
        <fullName evidence="7">Heme synthase</fullName>
    </alternativeName>
    <alternativeName>
        <fullName evidence="7">Protoheme ferro-lyase</fullName>
    </alternativeName>
</protein>
<dbReference type="AlphaFoldDB" id="A0A1I2YQJ9"/>
<feature type="binding site" evidence="7">
    <location>
        <position position="197"/>
    </location>
    <ligand>
        <name>Fe(2+)</name>
        <dbReference type="ChEBI" id="CHEBI:29033"/>
    </ligand>
</feature>
<dbReference type="STRING" id="1436961.SAMN05421739_10976"/>
<keyword evidence="3 7" id="KW-0350">Heme biosynthesis</keyword>
<dbReference type="RefSeq" id="WP_092104983.1">
    <property type="nucleotide sequence ID" value="NZ_FOOT01000009.1"/>
</dbReference>
<evidence type="ECO:0000256" key="6">
    <source>
        <dbReference type="ARBA" id="ARBA00024536"/>
    </source>
</evidence>
<comment type="catalytic activity">
    <reaction evidence="6">
        <text>Fe-coproporphyrin III + 2 H(+) = coproporphyrin III + Fe(2+)</text>
        <dbReference type="Rhea" id="RHEA:49572"/>
        <dbReference type="ChEBI" id="CHEBI:15378"/>
        <dbReference type="ChEBI" id="CHEBI:29033"/>
        <dbReference type="ChEBI" id="CHEBI:68438"/>
        <dbReference type="ChEBI" id="CHEBI:131725"/>
        <dbReference type="EC" id="4.99.1.9"/>
    </reaction>
    <physiologicalReaction direction="right-to-left" evidence="6">
        <dbReference type="Rhea" id="RHEA:49574"/>
    </physiologicalReaction>
</comment>
<dbReference type="PANTHER" id="PTHR11108:SF1">
    <property type="entry name" value="FERROCHELATASE, MITOCHONDRIAL"/>
    <property type="match status" value="1"/>
</dbReference>
<comment type="subcellular location">
    <subcellularLocation>
        <location evidence="7">Cytoplasm</location>
    </subcellularLocation>
</comment>
<dbReference type="GO" id="GO:0046872">
    <property type="term" value="F:metal ion binding"/>
    <property type="evidence" value="ECO:0007669"/>
    <property type="project" value="UniProtKB-KW"/>
</dbReference>